<name>A0A553Z5R6_9ACTN</name>
<dbReference type="PANTHER" id="PTHR34846:SF10">
    <property type="entry name" value="CYTOPLASMIC PROTEIN"/>
    <property type="match status" value="1"/>
</dbReference>
<protein>
    <submittedName>
        <fullName evidence="3">Carboxymuconolactone decarboxylase family protein</fullName>
    </submittedName>
</protein>
<gene>
    <name evidence="3" type="ORF">FNZ23_19685</name>
</gene>
<accession>A0A553Z5R6</accession>
<dbReference type="PANTHER" id="PTHR34846">
    <property type="entry name" value="4-CARBOXYMUCONOLACTONE DECARBOXYLASE FAMILY PROTEIN (AFU_ORTHOLOGUE AFUA_6G11590)"/>
    <property type="match status" value="1"/>
</dbReference>
<dbReference type="InterPro" id="IPR004675">
    <property type="entry name" value="AhpD_core"/>
</dbReference>
<feature type="region of interest" description="Disordered" evidence="1">
    <location>
        <begin position="1"/>
        <end position="20"/>
    </location>
</feature>
<evidence type="ECO:0000256" key="1">
    <source>
        <dbReference type="SAM" id="MobiDB-lite"/>
    </source>
</evidence>
<keyword evidence="4" id="KW-1185">Reference proteome</keyword>
<dbReference type="InterPro" id="IPR029032">
    <property type="entry name" value="AhpD-like"/>
</dbReference>
<proteinExistence type="predicted"/>
<dbReference type="RefSeq" id="WP_143943646.1">
    <property type="nucleotide sequence ID" value="NZ_VKLS01000270.1"/>
</dbReference>
<organism evidence="3 4">
    <name type="scientific">Streptomyces benahoarensis</name>
    <dbReference type="NCBI Taxonomy" id="2595054"/>
    <lineage>
        <taxon>Bacteria</taxon>
        <taxon>Bacillati</taxon>
        <taxon>Actinomycetota</taxon>
        <taxon>Actinomycetes</taxon>
        <taxon>Kitasatosporales</taxon>
        <taxon>Streptomycetaceae</taxon>
        <taxon>Streptomyces</taxon>
    </lineage>
</organism>
<dbReference type="OrthoDB" id="9801997at2"/>
<dbReference type="NCBIfam" id="TIGR00778">
    <property type="entry name" value="ahpD_dom"/>
    <property type="match status" value="1"/>
</dbReference>
<dbReference type="SUPFAM" id="SSF69118">
    <property type="entry name" value="AhpD-like"/>
    <property type="match status" value="1"/>
</dbReference>
<reference evidence="3 4" key="1">
    <citation type="submission" date="2019-07" db="EMBL/GenBank/DDBJ databases">
        <title>Draft genome for Streptomyces benahoarensis MZ03-48.</title>
        <authorList>
            <person name="Gonzalez-Pimentel J.L."/>
        </authorList>
    </citation>
    <scope>NUCLEOTIDE SEQUENCE [LARGE SCALE GENOMIC DNA]</scope>
    <source>
        <strain evidence="3 4">MZ03-48</strain>
    </source>
</reference>
<evidence type="ECO:0000259" key="2">
    <source>
        <dbReference type="Pfam" id="PF02627"/>
    </source>
</evidence>
<dbReference type="AlphaFoldDB" id="A0A553Z5R6"/>
<feature type="compositionally biased region" description="Low complexity" evidence="1">
    <location>
        <begin position="1"/>
        <end position="10"/>
    </location>
</feature>
<sequence>MTTTNDTTKTPSDAAEHGPRLRMAELAPEVYKSMIALDAAARKGIDPALAELVKIRASQLNHCAFCLDMHTKDARKNGESEERIYLLSAWEEATGYYTEQEKAALALTEAVTVLTDGFVPDAVYARATAHFEDAEIAQLIALITTINAWNRFAVTTRMAPGRV</sequence>
<comment type="caution">
    <text evidence="3">The sequence shown here is derived from an EMBL/GenBank/DDBJ whole genome shotgun (WGS) entry which is preliminary data.</text>
</comment>
<dbReference type="Gene3D" id="1.20.1290.10">
    <property type="entry name" value="AhpD-like"/>
    <property type="match status" value="1"/>
</dbReference>
<dbReference type="Proteomes" id="UP000320888">
    <property type="component" value="Unassembled WGS sequence"/>
</dbReference>
<dbReference type="Pfam" id="PF02627">
    <property type="entry name" value="CMD"/>
    <property type="match status" value="1"/>
</dbReference>
<evidence type="ECO:0000313" key="3">
    <source>
        <dbReference type="EMBL" id="TSB36633.1"/>
    </source>
</evidence>
<dbReference type="EMBL" id="VKLS01000270">
    <property type="protein sequence ID" value="TSB36633.1"/>
    <property type="molecule type" value="Genomic_DNA"/>
</dbReference>
<dbReference type="InterPro" id="IPR003779">
    <property type="entry name" value="CMD-like"/>
</dbReference>
<dbReference type="GO" id="GO:0051920">
    <property type="term" value="F:peroxiredoxin activity"/>
    <property type="evidence" value="ECO:0007669"/>
    <property type="project" value="InterPro"/>
</dbReference>
<evidence type="ECO:0000313" key="4">
    <source>
        <dbReference type="Proteomes" id="UP000320888"/>
    </source>
</evidence>
<feature type="domain" description="Carboxymuconolactone decarboxylase-like" evidence="2">
    <location>
        <begin position="28"/>
        <end position="109"/>
    </location>
</feature>